<accession>A0A095AFH2</accession>
<reference evidence="7 8" key="1">
    <citation type="submission" date="2018-02" db="EMBL/GenBank/DDBJ databases">
        <authorList>
            <person name="Rodrigo-Torres L."/>
            <person name="Arahal R. D."/>
            <person name="Lucena T."/>
        </authorList>
    </citation>
    <scope>NUCLEOTIDE SEQUENCE [LARGE SCALE GENOMIC DNA]</scope>
    <source>
        <strain evidence="7 8">CECT 9267</strain>
    </source>
</reference>
<dbReference type="AlphaFoldDB" id="A0A095AFH2"/>
<dbReference type="Pfam" id="PF20730">
    <property type="entry name" value="YetF_N"/>
    <property type="match status" value="1"/>
</dbReference>
<dbReference type="RefSeq" id="WP_016264326.1">
    <property type="nucleotide sequence ID" value="NZ_CAKMCP010000003.1"/>
</dbReference>
<dbReference type="PANTHER" id="PTHR34582">
    <property type="entry name" value="UPF0702 TRANSMEMBRANE PROTEIN YCAP"/>
    <property type="match status" value="1"/>
</dbReference>
<proteinExistence type="inferred from homology"/>
<protein>
    <submittedName>
        <fullName evidence="7">Uncharacterized protein</fullName>
    </submittedName>
</protein>
<evidence type="ECO:0000256" key="2">
    <source>
        <dbReference type="ARBA" id="ARBA00006448"/>
    </source>
</evidence>
<evidence type="ECO:0000313" key="7">
    <source>
        <dbReference type="EMBL" id="SPE21533.1"/>
    </source>
</evidence>
<evidence type="ECO:0000313" key="8">
    <source>
        <dbReference type="Proteomes" id="UP000239650"/>
    </source>
</evidence>
<dbReference type="PANTHER" id="PTHR34582:SF6">
    <property type="entry name" value="UPF0702 TRANSMEMBRANE PROTEIN YCAP"/>
    <property type="match status" value="1"/>
</dbReference>
<evidence type="ECO:0000256" key="5">
    <source>
        <dbReference type="ARBA" id="ARBA00022989"/>
    </source>
</evidence>
<dbReference type="EMBL" id="OKRC01000006">
    <property type="protein sequence ID" value="SPE21533.1"/>
    <property type="molecule type" value="Genomic_DNA"/>
</dbReference>
<name>A0A095AFH2_LATSK</name>
<dbReference type="Pfam" id="PF04239">
    <property type="entry name" value="DUF421"/>
    <property type="match status" value="1"/>
</dbReference>
<keyword evidence="3" id="KW-1003">Cell membrane</keyword>
<sequence length="208" mass="23239">MPSYLDITIKLILGFFCLVLQINLSGKGNLAPSSGIDQLQNYVLGGIVGGMIYNADISFIQFFLVLLIWTLIVFTMKFLTTHNQRIKRWVIGVPQTIITNGRIDAQTAAKNSLSAQDLAFKLRIAGISDIRTVQRAILEQNGQLTITQKGDATIKYPLIMDGQINVDALSLIDKDEDWLLADVAQQGYELQQIYMANYLDHQIVITAY</sequence>
<dbReference type="GeneID" id="57132846"/>
<organism evidence="7 8">
    <name type="scientific">Latilactobacillus sakei</name>
    <name type="common">Lactobacillus sakei</name>
    <dbReference type="NCBI Taxonomy" id="1599"/>
    <lineage>
        <taxon>Bacteria</taxon>
        <taxon>Bacillati</taxon>
        <taxon>Bacillota</taxon>
        <taxon>Bacilli</taxon>
        <taxon>Lactobacillales</taxon>
        <taxon>Lactobacillaceae</taxon>
        <taxon>Latilactobacillus</taxon>
    </lineage>
</organism>
<evidence type="ECO:0000256" key="3">
    <source>
        <dbReference type="ARBA" id="ARBA00022475"/>
    </source>
</evidence>
<dbReference type="GO" id="GO:0005886">
    <property type="term" value="C:plasma membrane"/>
    <property type="evidence" value="ECO:0007669"/>
    <property type="project" value="UniProtKB-SubCell"/>
</dbReference>
<dbReference type="Gene3D" id="3.30.240.20">
    <property type="entry name" value="bsu07140 like domains"/>
    <property type="match status" value="2"/>
</dbReference>
<keyword evidence="5" id="KW-1133">Transmembrane helix</keyword>
<evidence type="ECO:0000256" key="1">
    <source>
        <dbReference type="ARBA" id="ARBA00004651"/>
    </source>
</evidence>
<comment type="similarity">
    <text evidence="2">Belongs to the UPF0702 family.</text>
</comment>
<keyword evidence="6" id="KW-0472">Membrane</keyword>
<keyword evidence="4" id="KW-0812">Transmembrane</keyword>
<dbReference type="InterPro" id="IPR023090">
    <property type="entry name" value="UPF0702_alpha/beta_dom_sf"/>
</dbReference>
<gene>
    <name evidence="7" type="ORF">LAS9267_01417</name>
</gene>
<comment type="caution">
    <text evidence="7">The sequence shown here is derived from an EMBL/GenBank/DDBJ whole genome shotgun (WGS) entry which is preliminary data.</text>
</comment>
<evidence type="ECO:0000256" key="4">
    <source>
        <dbReference type="ARBA" id="ARBA00022692"/>
    </source>
</evidence>
<dbReference type="Proteomes" id="UP000239650">
    <property type="component" value="Unassembled WGS sequence"/>
</dbReference>
<dbReference type="InterPro" id="IPR048454">
    <property type="entry name" value="YetF_N"/>
</dbReference>
<evidence type="ECO:0000256" key="6">
    <source>
        <dbReference type="ARBA" id="ARBA00023136"/>
    </source>
</evidence>
<dbReference type="InterPro" id="IPR007353">
    <property type="entry name" value="DUF421"/>
</dbReference>
<comment type="subcellular location">
    <subcellularLocation>
        <location evidence="1">Cell membrane</location>
        <topology evidence="1">Multi-pass membrane protein</topology>
    </subcellularLocation>
</comment>